<gene>
    <name evidence="3" type="ORF">IAC74_01610</name>
</gene>
<feature type="signal peptide" evidence="1">
    <location>
        <begin position="1"/>
        <end position="25"/>
    </location>
</feature>
<dbReference type="AlphaFoldDB" id="A0A9D1SZ07"/>
<dbReference type="InterPro" id="IPR016134">
    <property type="entry name" value="Dockerin_dom"/>
</dbReference>
<reference evidence="3" key="2">
    <citation type="journal article" date="2021" name="PeerJ">
        <title>Extensive microbial diversity within the chicken gut microbiome revealed by metagenomics and culture.</title>
        <authorList>
            <person name="Gilroy R."/>
            <person name="Ravi A."/>
            <person name="Getino M."/>
            <person name="Pursley I."/>
            <person name="Horton D.L."/>
            <person name="Alikhan N.F."/>
            <person name="Baker D."/>
            <person name="Gharbi K."/>
            <person name="Hall N."/>
            <person name="Watson M."/>
            <person name="Adriaenssens E.M."/>
            <person name="Foster-Nyarko E."/>
            <person name="Jarju S."/>
            <person name="Secka A."/>
            <person name="Antonio M."/>
            <person name="Oren A."/>
            <person name="Chaudhuri R.R."/>
            <person name="La Ragione R."/>
            <person name="Hildebrand F."/>
            <person name="Pallen M.J."/>
        </authorList>
    </citation>
    <scope>NUCLEOTIDE SEQUENCE</scope>
    <source>
        <strain evidence="3">4920</strain>
    </source>
</reference>
<dbReference type="Pfam" id="PF00404">
    <property type="entry name" value="Dockerin_1"/>
    <property type="match status" value="1"/>
</dbReference>
<feature type="chain" id="PRO_5039576810" description="Dockerin domain-containing protein" evidence="1">
    <location>
        <begin position="26"/>
        <end position="591"/>
    </location>
</feature>
<proteinExistence type="predicted"/>
<dbReference type="InterPro" id="IPR036439">
    <property type="entry name" value="Dockerin_dom_sf"/>
</dbReference>
<dbReference type="PROSITE" id="PS51766">
    <property type="entry name" value="DOCKERIN"/>
    <property type="match status" value="1"/>
</dbReference>
<sequence length="591" mass="64194">MKHIWKKVFIWLMVLTLLPVYSASAAGVGILSATDGTNDISTSAEQIPALTAPGAEIVIEGLASPAESEVTVQVRSASEPADVKYVYQQKSDKHGMFSFRFSTEGYEPDTYAVAVNVAGAKQAKMRYFRIAPPQVPEGAHDVFDCFTVNGRPVSFDDSKYAFVEMTAQERDTVPVFDISTVDKTAEVTLTPASAAKIPCAVKVAVSFADGTEKVYSLVLDEEADKRISNLVVADERASDYVIEDNIRLGDSTENASLVYSDRTNVYWRSASSPIFAGATQIKRAKSDAGGFTNDQTTLPNEPNAPKISSRPYYAGAYSGQNGEPYWMSFTVHADATVFMSDGHRQGWPNNDGTWKNDSYYTVTHGGGGASASGKNLYYKKFKAGDTVQIPNYGIPEGWPEDGKQEWDPPAFVVVWDSNGTVEGTDASLAALSYQLDGGERAQLTDFRPDLDHYTLVVGSSTTQITFDAVKSDEAALIAPEDLEPVPLNKAVTEHKIRVVSAGGIVEKTYTVTIKKDLSNLFYGDVNNDGMVSSDDALWILRREVGLATPQGFNWLAADVNGDGEATSDDALWILRYEVGLPLPDKIMIGIQ</sequence>
<dbReference type="InterPro" id="IPR002105">
    <property type="entry name" value="Dockerin_1_rpt"/>
</dbReference>
<reference evidence="3" key="1">
    <citation type="submission" date="2020-10" db="EMBL/GenBank/DDBJ databases">
        <authorList>
            <person name="Gilroy R."/>
        </authorList>
    </citation>
    <scope>NUCLEOTIDE SEQUENCE</scope>
    <source>
        <strain evidence="3">4920</strain>
    </source>
</reference>
<dbReference type="Proteomes" id="UP000886743">
    <property type="component" value="Unassembled WGS sequence"/>
</dbReference>
<evidence type="ECO:0000256" key="1">
    <source>
        <dbReference type="SAM" id="SignalP"/>
    </source>
</evidence>
<evidence type="ECO:0000313" key="4">
    <source>
        <dbReference type="Proteomes" id="UP000886743"/>
    </source>
</evidence>
<dbReference type="GO" id="GO:0000272">
    <property type="term" value="P:polysaccharide catabolic process"/>
    <property type="evidence" value="ECO:0007669"/>
    <property type="project" value="InterPro"/>
</dbReference>
<evidence type="ECO:0000259" key="2">
    <source>
        <dbReference type="PROSITE" id="PS51766"/>
    </source>
</evidence>
<dbReference type="Gene3D" id="1.10.1330.10">
    <property type="entry name" value="Dockerin domain"/>
    <property type="match status" value="1"/>
</dbReference>
<keyword evidence="1" id="KW-0732">Signal</keyword>
<name>A0A9D1SZ07_9FIRM</name>
<organism evidence="3 4">
    <name type="scientific">Candidatus Aphodoplasma excrementigallinarum</name>
    <dbReference type="NCBI Taxonomy" id="2840673"/>
    <lineage>
        <taxon>Bacteria</taxon>
        <taxon>Bacillati</taxon>
        <taxon>Bacillota</taxon>
        <taxon>Clostridia</taxon>
        <taxon>Eubacteriales</taxon>
        <taxon>Candidatus Aphodoplasma</taxon>
    </lineage>
</organism>
<comment type="caution">
    <text evidence="3">The sequence shown here is derived from an EMBL/GenBank/DDBJ whole genome shotgun (WGS) entry which is preliminary data.</text>
</comment>
<protein>
    <recommendedName>
        <fullName evidence="2">Dockerin domain-containing protein</fullName>
    </recommendedName>
</protein>
<feature type="domain" description="Dockerin" evidence="2">
    <location>
        <begin position="518"/>
        <end position="584"/>
    </location>
</feature>
<dbReference type="SUPFAM" id="SSF63446">
    <property type="entry name" value="Type I dockerin domain"/>
    <property type="match status" value="1"/>
</dbReference>
<dbReference type="CDD" id="cd14256">
    <property type="entry name" value="Dockerin_I"/>
    <property type="match status" value="1"/>
</dbReference>
<dbReference type="GO" id="GO:0004553">
    <property type="term" value="F:hydrolase activity, hydrolyzing O-glycosyl compounds"/>
    <property type="evidence" value="ECO:0007669"/>
    <property type="project" value="InterPro"/>
</dbReference>
<evidence type="ECO:0000313" key="3">
    <source>
        <dbReference type="EMBL" id="HIV02243.1"/>
    </source>
</evidence>
<accession>A0A9D1SZ07</accession>
<dbReference type="EMBL" id="DVOF01000048">
    <property type="protein sequence ID" value="HIV02243.1"/>
    <property type="molecule type" value="Genomic_DNA"/>
</dbReference>